<proteinExistence type="predicted"/>
<dbReference type="AlphaFoldDB" id="A0A8J2N0B9"/>
<gene>
    <name evidence="1" type="ORF">HICCMSTLAB_LOCUS13495</name>
</gene>
<dbReference type="Proteomes" id="UP000786811">
    <property type="component" value="Unassembled WGS sequence"/>
</dbReference>
<name>A0A8J2N0B9_COTCN</name>
<sequence length="179" mass="20395">MNNQEDGMVEMYAFIVRDEKIPACCRPASPITNESFLTGVIEMPKLPKGIYDDVGHMCCSQKCQLLTVIQRVNNHHLIKPIEAQHLPPPVHDDDSLMTVPRHDLKERIAANLMQVDEKLTSIDWSKIEEETKPKVRVTDQEKIEKFAKEIVDETMGRLEEVLETNVTSDVGAKHKDTCM</sequence>
<organism evidence="1 2">
    <name type="scientific">Cotesia congregata</name>
    <name type="common">Parasitoid wasp</name>
    <name type="synonym">Apanteles congregatus</name>
    <dbReference type="NCBI Taxonomy" id="51543"/>
    <lineage>
        <taxon>Eukaryota</taxon>
        <taxon>Metazoa</taxon>
        <taxon>Ecdysozoa</taxon>
        <taxon>Arthropoda</taxon>
        <taxon>Hexapoda</taxon>
        <taxon>Insecta</taxon>
        <taxon>Pterygota</taxon>
        <taxon>Neoptera</taxon>
        <taxon>Endopterygota</taxon>
        <taxon>Hymenoptera</taxon>
        <taxon>Apocrita</taxon>
        <taxon>Ichneumonoidea</taxon>
        <taxon>Braconidae</taxon>
        <taxon>Microgastrinae</taxon>
        <taxon>Cotesia</taxon>
    </lineage>
</organism>
<reference evidence="1" key="1">
    <citation type="submission" date="2021-04" db="EMBL/GenBank/DDBJ databases">
        <authorList>
            <person name="Chebbi M.A.C M."/>
        </authorList>
    </citation>
    <scope>NUCLEOTIDE SEQUENCE</scope>
</reference>
<evidence type="ECO:0000313" key="2">
    <source>
        <dbReference type="Proteomes" id="UP000786811"/>
    </source>
</evidence>
<accession>A0A8J2N0B9</accession>
<comment type="caution">
    <text evidence="1">The sequence shown here is derived from an EMBL/GenBank/DDBJ whole genome shotgun (WGS) entry which is preliminary data.</text>
</comment>
<dbReference type="OrthoDB" id="7726766at2759"/>
<evidence type="ECO:0000313" key="1">
    <source>
        <dbReference type="EMBL" id="CAG5108859.1"/>
    </source>
</evidence>
<dbReference type="EMBL" id="CAJNRD030001124">
    <property type="protein sequence ID" value="CAG5108859.1"/>
    <property type="molecule type" value="Genomic_DNA"/>
</dbReference>
<keyword evidence="2" id="KW-1185">Reference proteome</keyword>
<protein>
    <submittedName>
        <fullName evidence="1">Uncharacterized protein</fullName>
    </submittedName>
</protein>